<proteinExistence type="inferred from homology"/>
<sequence length="459" mass="49942">HTLPLPPLSLDPIFPQLFINNEWHISSKGRTFPTVNPATGVKICDIQEADKADVDKAVEAAKAAGERSAPWRKMDVSSRGRLLHKLADLIERDRVFLATLETMDTGKPFLQSFFIDLDGSIKTLRYYAGWTDKIHGKTMPVDDSFMSFTKHEPVGVCGAIIPWNFPLLMFMWKMAPALSCGNTVIIKPAEQTPLTALHVGALIKEAGFPPGVVNILPGFGPLAGAALASHMDVDKVAFTGSTAVGQLIKETAARSNLKRVTLELGGKNPCIVFADSDLRLAVEETQKGAFYNQGQCCTAASRVFVEESVYEEFVRLSVASAKSLVTGDPLDPRTSHGPQVMTSRLPSLDERTAEPLLLQIFGPVQCIFSFKCLPEVIDRANSTKYGLVAAVFTKDMDRALSVSSALEAGTVWVNCYNALHAQTPFGGYKMSGNGRELGEYALAEYTEVKAITIKLSNNL</sequence>
<dbReference type="Gene3D" id="3.40.605.10">
    <property type="entry name" value="Aldehyde Dehydrogenase, Chain A, domain 1"/>
    <property type="match status" value="2"/>
</dbReference>
<feature type="domain" description="Aldehyde dehydrogenase" evidence="4">
    <location>
        <begin position="360"/>
        <end position="451"/>
    </location>
</feature>
<dbReference type="InterPro" id="IPR016161">
    <property type="entry name" value="Ald_DH/histidinol_DH"/>
</dbReference>
<dbReference type="PANTHER" id="PTHR11699">
    <property type="entry name" value="ALDEHYDE DEHYDROGENASE-RELATED"/>
    <property type="match status" value="1"/>
</dbReference>
<dbReference type="InterPro" id="IPR016160">
    <property type="entry name" value="Ald_DH_CS_CYS"/>
</dbReference>
<comment type="similarity">
    <text evidence="3">Belongs to the aldehyde dehydrogenase family.</text>
</comment>
<dbReference type="InterPro" id="IPR015590">
    <property type="entry name" value="Aldehyde_DH_dom"/>
</dbReference>
<keyword evidence="6" id="KW-1185">Reference proteome</keyword>
<feature type="active site" evidence="2">
    <location>
        <position position="263"/>
    </location>
</feature>
<evidence type="ECO:0000313" key="5">
    <source>
        <dbReference type="Ensembl" id="ENSGMOP00000042299.1"/>
    </source>
</evidence>
<dbReference type="InterPro" id="IPR016162">
    <property type="entry name" value="Ald_DH_N"/>
</dbReference>
<feature type="domain" description="Aldehyde dehydrogenase" evidence="4">
    <location>
        <begin position="26"/>
        <end position="347"/>
    </location>
</feature>
<evidence type="ECO:0000256" key="2">
    <source>
        <dbReference type="PROSITE-ProRule" id="PRU10007"/>
    </source>
</evidence>
<dbReference type="GO" id="GO:0016620">
    <property type="term" value="F:oxidoreductase activity, acting on the aldehyde or oxo group of donors, NAD or NADP as acceptor"/>
    <property type="evidence" value="ECO:0007669"/>
    <property type="project" value="InterPro"/>
</dbReference>
<accession>A0A8C5B5L8</accession>
<reference evidence="5" key="2">
    <citation type="submission" date="2025-09" db="UniProtKB">
        <authorList>
            <consortium name="Ensembl"/>
        </authorList>
    </citation>
    <scope>IDENTIFICATION</scope>
</reference>
<dbReference type="Ensembl" id="ENSGMOT00000064799.1">
    <property type="protein sequence ID" value="ENSGMOP00000042299.1"/>
    <property type="gene ID" value="ENSGMOG00000017260.2"/>
</dbReference>
<evidence type="ECO:0000256" key="1">
    <source>
        <dbReference type="ARBA" id="ARBA00023002"/>
    </source>
</evidence>
<evidence type="ECO:0000259" key="4">
    <source>
        <dbReference type="Pfam" id="PF00171"/>
    </source>
</evidence>
<keyword evidence="1 3" id="KW-0560">Oxidoreductase</keyword>
<organism evidence="5 6">
    <name type="scientific">Gadus morhua</name>
    <name type="common">Atlantic cod</name>
    <dbReference type="NCBI Taxonomy" id="8049"/>
    <lineage>
        <taxon>Eukaryota</taxon>
        <taxon>Metazoa</taxon>
        <taxon>Chordata</taxon>
        <taxon>Craniata</taxon>
        <taxon>Vertebrata</taxon>
        <taxon>Euteleostomi</taxon>
        <taxon>Actinopterygii</taxon>
        <taxon>Neopterygii</taxon>
        <taxon>Teleostei</taxon>
        <taxon>Neoteleostei</taxon>
        <taxon>Acanthomorphata</taxon>
        <taxon>Zeiogadaria</taxon>
        <taxon>Gadariae</taxon>
        <taxon>Gadiformes</taxon>
        <taxon>Gadoidei</taxon>
        <taxon>Gadidae</taxon>
        <taxon>Gadus</taxon>
    </lineage>
</organism>
<dbReference type="InterPro" id="IPR029510">
    <property type="entry name" value="Ald_DH_CS_GLU"/>
</dbReference>
<dbReference type="AlphaFoldDB" id="A0A8C5B5L8"/>
<dbReference type="Gene3D" id="3.40.309.10">
    <property type="entry name" value="Aldehyde Dehydrogenase, Chain A, domain 2"/>
    <property type="match status" value="2"/>
</dbReference>
<dbReference type="SUPFAM" id="SSF53720">
    <property type="entry name" value="ALDH-like"/>
    <property type="match status" value="1"/>
</dbReference>
<protein>
    <submittedName>
        <fullName evidence="5">Aldehyde dehydrogenase 1 family, member A3</fullName>
    </submittedName>
</protein>
<dbReference type="Proteomes" id="UP000694546">
    <property type="component" value="Chromosome 14"/>
</dbReference>
<dbReference type="Pfam" id="PF00171">
    <property type="entry name" value="Aldedh"/>
    <property type="match status" value="2"/>
</dbReference>
<dbReference type="PROSITE" id="PS00687">
    <property type="entry name" value="ALDEHYDE_DEHYDR_GLU"/>
    <property type="match status" value="1"/>
</dbReference>
<dbReference type="GeneTree" id="ENSGT00940000158815"/>
<name>A0A8C5B5L8_GADMO</name>
<dbReference type="PROSITE" id="PS00070">
    <property type="entry name" value="ALDEHYDE_DEHYDR_CYS"/>
    <property type="match status" value="1"/>
</dbReference>
<dbReference type="InterPro" id="IPR016163">
    <property type="entry name" value="Ald_DH_C"/>
</dbReference>
<gene>
    <name evidence="5" type="primary">ALDH1A3</name>
    <name evidence="5" type="synonym">aldh1a3</name>
</gene>
<reference evidence="5" key="1">
    <citation type="submission" date="2025-08" db="UniProtKB">
        <authorList>
            <consortium name="Ensembl"/>
        </authorList>
    </citation>
    <scope>IDENTIFICATION</scope>
</reference>
<evidence type="ECO:0000256" key="3">
    <source>
        <dbReference type="RuleBase" id="RU003345"/>
    </source>
</evidence>
<evidence type="ECO:0000313" key="6">
    <source>
        <dbReference type="Proteomes" id="UP000694546"/>
    </source>
</evidence>